<dbReference type="PANTHER" id="PTHR24960">
    <property type="entry name" value="PHOTOSYSTEM I IRON-SULFUR CENTER-RELATED"/>
    <property type="match status" value="1"/>
</dbReference>
<evidence type="ECO:0000259" key="6">
    <source>
        <dbReference type="PROSITE" id="PS51379"/>
    </source>
</evidence>
<dbReference type="KEGG" id="gsn:YC6258_01536"/>
<dbReference type="AlphaFoldDB" id="A0A0C5VTE1"/>
<dbReference type="OrthoDB" id="9808559at2"/>
<evidence type="ECO:0000256" key="1">
    <source>
        <dbReference type="ARBA" id="ARBA00022485"/>
    </source>
</evidence>
<dbReference type="PROSITE" id="PS51379">
    <property type="entry name" value="4FE4S_FER_2"/>
    <property type="match status" value="3"/>
</dbReference>
<feature type="domain" description="4Fe-4S ferredoxin-type" evidence="6">
    <location>
        <begin position="131"/>
        <end position="159"/>
    </location>
</feature>
<dbReference type="SUPFAM" id="SSF54862">
    <property type="entry name" value="4Fe-4S ferredoxins"/>
    <property type="match status" value="1"/>
</dbReference>
<evidence type="ECO:0000256" key="4">
    <source>
        <dbReference type="ARBA" id="ARBA00023004"/>
    </source>
</evidence>
<dbReference type="GO" id="GO:0051539">
    <property type="term" value="F:4 iron, 4 sulfur cluster binding"/>
    <property type="evidence" value="ECO:0007669"/>
    <property type="project" value="UniProtKB-KW"/>
</dbReference>
<gene>
    <name evidence="7" type="ORF">YC6258_01536</name>
</gene>
<dbReference type="CDD" id="cd10564">
    <property type="entry name" value="NapF_like"/>
    <property type="match status" value="1"/>
</dbReference>
<dbReference type="EMBL" id="CP007142">
    <property type="protein sequence ID" value="AJQ93584.1"/>
    <property type="molecule type" value="Genomic_DNA"/>
</dbReference>
<dbReference type="InterPro" id="IPR017900">
    <property type="entry name" value="4Fe4S_Fe_S_CS"/>
</dbReference>
<dbReference type="HOGENOM" id="CLU_077329_2_1_6"/>
<dbReference type="InterPro" id="IPR017896">
    <property type="entry name" value="4Fe4S_Fe-S-bd"/>
</dbReference>
<keyword evidence="8" id="KW-1185">Reference proteome</keyword>
<organism evidence="7 8">
    <name type="scientific">Gynuella sunshinyii YC6258</name>
    <dbReference type="NCBI Taxonomy" id="1445510"/>
    <lineage>
        <taxon>Bacteria</taxon>
        <taxon>Pseudomonadati</taxon>
        <taxon>Pseudomonadota</taxon>
        <taxon>Gammaproteobacteria</taxon>
        <taxon>Oceanospirillales</taxon>
        <taxon>Saccharospirillaceae</taxon>
        <taxon>Gynuella</taxon>
    </lineage>
</organism>
<proteinExistence type="predicted"/>
<dbReference type="GO" id="GO:0046872">
    <property type="term" value="F:metal ion binding"/>
    <property type="evidence" value="ECO:0007669"/>
    <property type="project" value="UniProtKB-KW"/>
</dbReference>
<evidence type="ECO:0000256" key="3">
    <source>
        <dbReference type="ARBA" id="ARBA00022737"/>
    </source>
</evidence>
<reference evidence="7 8" key="1">
    <citation type="submission" date="2014-01" db="EMBL/GenBank/DDBJ databases">
        <title>Full genme sequencing of cellulolytic bacterium Gynuella sunshinyii YC6258T gen. nov., sp. nov.</title>
        <authorList>
            <person name="Khan H."/>
            <person name="Chung E.J."/>
            <person name="Chung Y.R."/>
        </authorList>
    </citation>
    <scope>NUCLEOTIDE SEQUENCE [LARGE SCALE GENOMIC DNA]</scope>
    <source>
        <strain evidence="7 8">YC6258</strain>
    </source>
</reference>
<dbReference type="GO" id="GO:0005737">
    <property type="term" value="C:cytoplasm"/>
    <property type="evidence" value="ECO:0007669"/>
    <property type="project" value="TreeGrafter"/>
</dbReference>
<dbReference type="NCBIfam" id="TIGR00402">
    <property type="entry name" value="napF"/>
    <property type="match status" value="1"/>
</dbReference>
<dbReference type="InterPro" id="IPR004496">
    <property type="entry name" value="NapF"/>
</dbReference>
<dbReference type="RefSeq" id="WP_044616332.1">
    <property type="nucleotide sequence ID" value="NZ_CP007142.1"/>
</dbReference>
<dbReference type="PANTHER" id="PTHR24960:SF79">
    <property type="entry name" value="PHOTOSYSTEM I IRON-SULFUR CENTER"/>
    <property type="match status" value="1"/>
</dbReference>
<dbReference type="Pfam" id="PF12838">
    <property type="entry name" value="Fer4_7"/>
    <property type="match status" value="2"/>
</dbReference>
<evidence type="ECO:0000313" key="7">
    <source>
        <dbReference type="EMBL" id="AJQ93584.1"/>
    </source>
</evidence>
<dbReference type="STRING" id="1445510.YC6258_01536"/>
<keyword evidence="2" id="KW-0479">Metal-binding</keyword>
<keyword evidence="1" id="KW-0004">4Fe-4S</keyword>
<protein>
    <submittedName>
        <fullName evidence="7">MinD superfamily P-loop ATPase containing an inserted ferredoxin domain</fullName>
    </submittedName>
</protein>
<dbReference type="PROSITE" id="PS00198">
    <property type="entry name" value="4FE4S_FER_1"/>
    <property type="match status" value="2"/>
</dbReference>
<evidence type="ECO:0000313" key="8">
    <source>
        <dbReference type="Proteomes" id="UP000032266"/>
    </source>
</evidence>
<keyword evidence="4" id="KW-0408">Iron</keyword>
<feature type="domain" description="4Fe-4S ferredoxin-type" evidence="6">
    <location>
        <begin position="26"/>
        <end position="56"/>
    </location>
</feature>
<evidence type="ECO:0000256" key="2">
    <source>
        <dbReference type="ARBA" id="ARBA00022723"/>
    </source>
</evidence>
<sequence>MSVDLARRSWLIHGRSQKNSVRPPWSLPEVLFTDHCTRCGACVEACPEQLIYPGDGGFPELRFEQSGCDFCGACARSCPTQAISPDLVNKPWEHHFTIHNHCLTTQQVFCNSCLDDCSEQAIVFDLTSAIARPHIDPIRCSGCGLCVSACPVSAIGIQT</sequence>
<dbReference type="Proteomes" id="UP000032266">
    <property type="component" value="Chromosome"/>
</dbReference>
<accession>A0A0C5VTE1</accession>
<keyword evidence="3" id="KW-0677">Repeat</keyword>
<feature type="domain" description="4Fe-4S ferredoxin-type" evidence="6">
    <location>
        <begin position="59"/>
        <end position="88"/>
    </location>
</feature>
<name>A0A0C5VTE1_9GAMM</name>
<dbReference type="Gene3D" id="3.30.70.20">
    <property type="match status" value="2"/>
</dbReference>
<keyword evidence="5" id="KW-0411">Iron-sulfur</keyword>
<dbReference type="InterPro" id="IPR050157">
    <property type="entry name" value="PSI_iron-sulfur_center"/>
</dbReference>
<evidence type="ECO:0000256" key="5">
    <source>
        <dbReference type="ARBA" id="ARBA00023014"/>
    </source>
</evidence>